<accession>A0A7C0Y3I9</accession>
<name>A0A7C0Y3I9_DESA2</name>
<reference evidence="1" key="1">
    <citation type="journal article" date="2020" name="mSystems">
        <title>Genome- and Community-Level Interaction Insights into Carbon Utilization and Element Cycling Functions of Hydrothermarchaeota in Hydrothermal Sediment.</title>
        <authorList>
            <person name="Zhou Z."/>
            <person name="Liu Y."/>
            <person name="Xu W."/>
            <person name="Pan J."/>
            <person name="Luo Z.H."/>
            <person name="Li M."/>
        </authorList>
    </citation>
    <scope>NUCLEOTIDE SEQUENCE [LARGE SCALE GENOMIC DNA]</scope>
    <source>
        <strain evidence="1">HyVt-233</strain>
    </source>
</reference>
<evidence type="ECO:0000313" key="1">
    <source>
        <dbReference type="EMBL" id="HDD43577.1"/>
    </source>
</evidence>
<dbReference type="EMBL" id="DRBS01000068">
    <property type="protein sequence ID" value="HDD43577.1"/>
    <property type="molecule type" value="Genomic_DNA"/>
</dbReference>
<protein>
    <submittedName>
        <fullName evidence="1">Uncharacterized protein</fullName>
    </submittedName>
</protein>
<sequence length="62" mass="7664">MPIKFKIRFKLEEPKPVEEFTPDRLHALFLSLFPEKIAEEFHKPARYRPFCIWFPEFLDLKR</sequence>
<proteinExistence type="predicted"/>
<gene>
    <name evidence="1" type="ORF">ENG63_01765</name>
</gene>
<dbReference type="AlphaFoldDB" id="A0A7C0Y3I9"/>
<organism evidence="1">
    <name type="scientific">Desulfofervidus auxilii</name>
    <dbReference type="NCBI Taxonomy" id="1621989"/>
    <lineage>
        <taxon>Bacteria</taxon>
        <taxon>Pseudomonadati</taxon>
        <taxon>Thermodesulfobacteriota</taxon>
        <taxon>Candidatus Desulfofervidia</taxon>
        <taxon>Candidatus Desulfofervidales</taxon>
        <taxon>Candidatus Desulfofervidaceae</taxon>
        <taxon>Candidatus Desulfofervidus</taxon>
    </lineage>
</organism>
<dbReference type="Proteomes" id="UP000886289">
    <property type="component" value="Unassembled WGS sequence"/>
</dbReference>
<comment type="caution">
    <text evidence="1">The sequence shown here is derived from an EMBL/GenBank/DDBJ whole genome shotgun (WGS) entry which is preliminary data.</text>
</comment>